<keyword evidence="1" id="KW-0418">Kinase</keyword>
<evidence type="ECO:0000313" key="2">
    <source>
        <dbReference type="Proteomes" id="UP001380953"/>
    </source>
</evidence>
<evidence type="ECO:0000313" key="1">
    <source>
        <dbReference type="EMBL" id="MEJ8307205.1"/>
    </source>
</evidence>
<gene>
    <name evidence="1" type="ORF">WKI47_25120</name>
</gene>
<accession>A0ACC6PJM2</accession>
<keyword evidence="2" id="KW-1185">Reference proteome</keyword>
<reference evidence="1" key="1">
    <citation type="submission" date="2024-03" db="EMBL/GenBank/DDBJ databases">
        <title>Whole genome sequecning of epiphytes from Marcgravia umbellata leaves.</title>
        <authorList>
            <person name="Kumar G."/>
            <person name="Savka M.A."/>
        </authorList>
    </citation>
    <scope>NUCLEOTIDE SEQUENCE</scope>
    <source>
        <strain evidence="1">RIT_BL5</strain>
    </source>
</reference>
<keyword evidence="1" id="KW-0808">Transferase</keyword>
<dbReference type="EMBL" id="JBBKAR010000061">
    <property type="protein sequence ID" value="MEJ8307205.1"/>
    <property type="molecule type" value="Genomic_DNA"/>
</dbReference>
<comment type="caution">
    <text evidence="1">The sequence shown here is derived from an EMBL/GenBank/DDBJ whole genome shotgun (WGS) entry which is preliminary data.</text>
</comment>
<name>A0ACC6PJM2_9BACL</name>
<proteinExistence type="predicted"/>
<dbReference type="Proteomes" id="UP001380953">
    <property type="component" value="Unassembled WGS sequence"/>
</dbReference>
<organism evidence="1 2">
    <name type="scientific">Saccharibacillus sacchari</name>
    <dbReference type="NCBI Taxonomy" id="456493"/>
    <lineage>
        <taxon>Bacteria</taxon>
        <taxon>Bacillati</taxon>
        <taxon>Bacillota</taxon>
        <taxon>Bacilli</taxon>
        <taxon>Bacillales</taxon>
        <taxon>Paenibacillaceae</taxon>
        <taxon>Saccharibacillus</taxon>
    </lineage>
</organism>
<sequence length="369" mass="41199">MTRTVRKTSLFKLGIRQKIWLSLLSALLLPLCFGLFAGVSLEATEQMTPGIAMSLAAALLIPFAICGTVLAWVISSTVLLPLRDLKKAADAIQTGCFDYALTVQSHDEMGDFCRAFEAMRQQLQVSLHKQAALEDSRKELIASISHDLRTPLSSIKGYLEALNDGIARDEAKTARYMTIIRNKTDHLERLIESLFQYSQLDFDNPADQRISLDAKELLDTILIPFEMEFAESDIRFETQNELPPCFLDVNPGQIAQVFDNLIYNAKTYTEHQPNGVIRVEAQIQPNHLIVQIADNGTGIAATDLPYIFDYFYRSEKSRSRQHGGAGLGLALTKKIIENHSGTITSVSIPGQQTVFSFTLPLVFPYVKLR</sequence>
<protein>
    <submittedName>
        <fullName evidence="1">HAMP domain-containing sensor histidine kinase</fullName>
    </submittedName>
</protein>